<sequence length="497" mass="55856">MVGKTIRPPSIISVIENSCRNAEIAAATQVLTVENWFVGQRGGMTFTADPVILETLLQSAQLSPDQESWWREALEASYQDAWLALLLLRLLNLRKLEIKSMESGSPYLQSILTRLADPNDPLTGLSRLSELAVAPAMFRKEFFLSSFIPFTQLPSLRKVHIIGALDHYPTPPAGVWEGDDALEDNPSTSATIIDSYTFHSPSNITHLTLRASSTLTTLPTLLPHLPHLQSLIYNHHDPALHTAAMEFIRDGAKSAGLNPSMGLGISAAQAHYLENISNTSTLNPSVLLPALTAARSSLQSLWISTTHTLRMNPLDRRTQDLPGIPIGDLRDFTSLRIVRMRVENLLLVERREDRTVKYIQGKLWEILPPSLEALYLEECDRAILPEIVEQLRQIVQSHEQQVQTHQQSILFLNLKTVVLQQPMDEPDRVPFQFPPNMTSISREMMEEIGRSRKAENDVQPGVWSELMGLRERFAVLGGTLRVMDKMRTDGEFPLRFV</sequence>
<protein>
    <recommendedName>
        <fullName evidence="1">Leucine-rich repeat domain-containing protein</fullName>
    </recommendedName>
</protein>
<dbReference type="Pfam" id="PF24969">
    <property type="entry name" value="LRR_15"/>
    <property type="match status" value="1"/>
</dbReference>
<dbReference type="OrthoDB" id="4431514at2759"/>
<evidence type="ECO:0000259" key="1">
    <source>
        <dbReference type="Pfam" id="PF24969"/>
    </source>
</evidence>
<dbReference type="RefSeq" id="XP_025573067.1">
    <property type="nucleotide sequence ID" value="XM_025717029.1"/>
</dbReference>
<dbReference type="Gene3D" id="3.80.10.10">
    <property type="entry name" value="Ribonuclease Inhibitor"/>
    <property type="match status" value="1"/>
</dbReference>
<name>A0A395GTH1_9EURO</name>
<organism evidence="2 3">
    <name type="scientific">Aspergillus ibericus CBS 121593</name>
    <dbReference type="NCBI Taxonomy" id="1448316"/>
    <lineage>
        <taxon>Eukaryota</taxon>
        <taxon>Fungi</taxon>
        <taxon>Dikarya</taxon>
        <taxon>Ascomycota</taxon>
        <taxon>Pezizomycotina</taxon>
        <taxon>Eurotiomycetes</taxon>
        <taxon>Eurotiomycetidae</taxon>
        <taxon>Eurotiales</taxon>
        <taxon>Aspergillaceae</taxon>
        <taxon>Aspergillus</taxon>
        <taxon>Aspergillus subgen. Circumdati</taxon>
    </lineage>
</organism>
<keyword evidence="3" id="KW-1185">Reference proteome</keyword>
<dbReference type="STRING" id="1448316.A0A395GTH1"/>
<dbReference type="VEuPathDB" id="FungiDB:BO80DRAFT_386773"/>
<dbReference type="AlphaFoldDB" id="A0A395GTH1"/>
<reference evidence="2 3" key="1">
    <citation type="submission" date="2018-02" db="EMBL/GenBank/DDBJ databases">
        <title>The genomes of Aspergillus section Nigri reveals drivers in fungal speciation.</title>
        <authorList>
            <consortium name="DOE Joint Genome Institute"/>
            <person name="Vesth T.C."/>
            <person name="Nybo J."/>
            <person name="Theobald S."/>
            <person name="Brandl J."/>
            <person name="Frisvad J.C."/>
            <person name="Nielsen K.F."/>
            <person name="Lyhne E.K."/>
            <person name="Kogle M.E."/>
            <person name="Kuo A."/>
            <person name="Riley R."/>
            <person name="Clum A."/>
            <person name="Nolan M."/>
            <person name="Lipzen A."/>
            <person name="Salamov A."/>
            <person name="Henrissat B."/>
            <person name="Wiebenga A."/>
            <person name="De vries R.P."/>
            <person name="Grigoriev I.V."/>
            <person name="Mortensen U.H."/>
            <person name="Andersen M.R."/>
            <person name="Baker S.E."/>
        </authorList>
    </citation>
    <scope>NUCLEOTIDE SEQUENCE [LARGE SCALE GENOMIC DNA]</scope>
    <source>
        <strain evidence="2 3">CBS 121593</strain>
    </source>
</reference>
<dbReference type="GeneID" id="37221894"/>
<dbReference type="InterPro" id="IPR032675">
    <property type="entry name" value="LRR_dom_sf"/>
</dbReference>
<accession>A0A395GTH1</accession>
<evidence type="ECO:0000313" key="3">
    <source>
        <dbReference type="Proteomes" id="UP000249402"/>
    </source>
</evidence>
<dbReference type="Proteomes" id="UP000249402">
    <property type="component" value="Unassembled WGS sequence"/>
</dbReference>
<gene>
    <name evidence="2" type="ORF">BO80DRAFT_386773</name>
</gene>
<evidence type="ECO:0000313" key="2">
    <source>
        <dbReference type="EMBL" id="RAK98739.1"/>
    </source>
</evidence>
<dbReference type="InterPro" id="IPR056867">
    <property type="entry name" value="LRR_15"/>
</dbReference>
<dbReference type="EMBL" id="KZ824451">
    <property type="protein sequence ID" value="RAK98739.1"/>
    <property type="molecule type" value="Genomic_DNA"/>
</dbReference>
<feature type="domain" description="Leucine-rich repeat" evidence="1">
    <location>
        <begin position="285"/>
        <end position="408"/>
    </location>
</feature>
<proteinExistence type="predicted"/>